<evidence type="ECO:0000313" key="24">
    <source>
        <dbReference type="EMBL" id="PSR22645.1"/>
    </source>
</evidence>
<keyword evidence="11" id="KW-0479">Metal-binding</keyword>
<dbReference type="GO" id="GO:0009060">
    <property type="term" value="P:aerobic respiration"/>
    <property type="evidence" value="ECO:0007669"/>
    <property type="project" value="InterPro"/>
</dbReference>
<feature type="domain" description="Cytochrome oxidase subunit I profile" evidence="23">
    <location>
        <begin position="42"/>
        <end position="560"/>
    </location>
</feature>
<feature type="transmembrane region" description="Helical" evidence="22">
    <location>
        <begin position="62"/>
        <end position="79"/>
    </location>
</feature>
<dbReference type="InterPro" id="IPR023615">
    <property type="entry name" value="Cyt_c_Oxase_su1_BS"/>
</dbReference>
<evidence type="ECO:0000256" key="19">
    <source>
        <dbReference type="ARBA" id="ARBA00032715"/>
    </source>
</evidence>
<dbReference type="GO" id="GO:0005886">
    <property type="term" value="C:plasma membrane"/>
    <property type="evidence" value="ECO:0007669"/>
    <property type="project" value="UniProtKB-SubCell"/>
</dbReference>
<dbReference type="PANTHER" id="PTHR10422">
    <property type="entry name" value="CYTOCHROME C OXIDASE SUBUNIT 1"/>
    <property type="match status" value="1"/>
</dbReference>
<evidence type="ECO:0000256" key="12">
    <source>
        <dbReference type="ARBA" id="ARBA00022967"/>
    </source>
</evidence>
<feature type="transmembrane region" description="Helical" evidence="22">
    <location>
        <begin position="277"/>
        <end position="300"/>
    </location>
</feature>
<dbReference type="GO" id="GO:0004129">
    <property type="term" value="F:cytochrome-c oxidase activity"/>
    <property type="evidence" value="ECO:0007669"/>
    <property type="project" value="UniProtKB-EC"/>
</dbReference>
<keyword evidence="13 21" id="KW-0249">Electron transport</keyword>
<keyword evidence="6 21" id="KW-0813">Transport</keyword>
<dbReference type="PROSITE" id="PS50855">
    <property type="entry name" value="COX1"/>
    <property type="match status" value="1"/>
</dbReference>
<keyword evidence="9 21" id="KW-0679">Respiratory chain</keyword>
<comment type="similarity">
    <text evidence="3 21">Belongs to the heme-copper respiratory oxidase family.</text>
</comment>
<dbReference type="Gene3D" id="1.10.287.70">
    <property type="match status" value="1"/>
</dbReference>
<feature type="transmembrane region" description="Helical" evidence="22">
    <location>
        <begin position="616"/>
        <end position="633"/>
    </location>
</feature>
<keyword evidence="14 22" id="KW-1133">Transmembrane helix</keyword>
<dbReference type="EMBL" id="PXYV01000014">
    <property type="protein sequence ID" value="PSR22645.1"/>
    <property type="molecule type" value="Genomic_DNA"/>
</dbReference>
<evidence type="ECO:0000256" key="1">
    <source>
        <dbReference type="ARBA" id="ARBA00004651"/>
    </source>
</evidence>
<sequence>MPSFLPYLYHTLFPPTVRYPDILLIDFGLIMAGIGLLGFMTKTRRWGWLWREWLTTVDHKKIAVMYLIAAIVMLFRGGIDAEMLRAQLALPTTKFMPAAQYDEVFTTHGTIMIFFMAMPFIFALFNAVVPLMIGARDVAFPRINAMSYWLFAFGAILFNISFVIGGSPNAGWTAYPPYTGLAFNPGPGENYYFLALIIAGMGTTMTGVNFLVTTVRMRAPGMTLMRMPMFVWSTMITSALILFAFPPLTVALAMSLFDRLFGSSFFTLTRGGMPMMYVNLFWLFGHPEVYILVIPLFGVFSEVVSTFSKKQLFGYPVMVVSMLAIMFLSYGTWVHHFFTMGAGPAVNAFFGLSTMLIAIPTGVKIFNWIFTMWGGRIQLTVAMLYQLAFIPTFVIGGASGVMLAVVPADYQFHNSYFLIAHFHNVIIGGTLFGLLSGLYYWWPKMFGMKLNERQGKVAFWLFFIGFWITFTPQYLLGLKGMTRRLYTYPIGMGWHELNVISTFGALIMGAAFVALVYNIVWSLLYGEKDLTGDPWNGRTLEWALPSPVPEYNFARIPVVHERDAWWAMKQRGQSLADLKPEDVRDVEMPRNTPIPFLLGASFFVVGFGMTFKFWPIAIMGFVGVILCILFSGFDYEDHHHLKADVIRSTEASLGRLQG</sequence>
<accession>A0A2T2WK96</accession>
<keyword evidence="12" id="KW-1278">Translocase</keyword>
<comment type="catalytic activity">
    <reaction evidence="20">
        <text>4 Fe(II)-[cytochrome c] + O2 + 8 H(+)(in) = 4 Fe(III)-[cytochrome c] + 2 H2O + 4 H(+)(out)</text>
        <dbReference type="Rhea" id="RHEA:11436"/>
        <dbReference type="Rhea" id="RHEA-COMP:10350"/>
        <dbReference type="Rhea" id="RHEA-COMP:14399"/>
        <dbReference type="ChEBI" id="CHEBI:15377"/>
        <dbReference type="ChEBI" id="CHEBI:15378"/>
        <dbReference type="ChEBI" id="CHEBI:15379"/>
        <dbReference type="ChEBI" id="CHEBI:29033"/>
        <dbReference type="ChEBI" id="CHEBI:29034"/>
        <dbReference type="EC" id="7.1.1.9"/>
    </reaction>
</comment>
<dbReference type="EC" id="7.1.1.9" evidence="4"/>
<dbReference type="InterPro" id="IPR036927">
    <property type="entry name" value="Cyt_c_oxase-like_su1_sf"/>
</dbReference>
<dbReference type="FunFam" id="1.20.210.10:FF:000006">
    <property type="entry name" value="Cytochrome c oxidase subunit 1"/>
    <property type="match status" value="1"/>
</dbReference>
<dbReference type="Pfam" id="PF00115">
    <property type="entry name" value="COX1"/>
    <property type="match status" value="1"/>
</dbReference>
<feature type="transmembrane region" description="Helical" evidence="22">
    <location>
        <begin position="191"/>
        <end position="212"/>
    </location>
</feature>
<dbReference type="Gene3D" id="1.20.210.10">
    <property type="entry name" value="Cytochrome c oxidase-like, subunit I domain"/>
    <property type="match status" value="1"/>
</dbReference>
<feature type="transmembrane region" description="Helical" evidence="22">
    <location>
        <begin position="497"/>
        <end position="520"/>
    </location>
</feature>
<feature type="transmembrane region" description="Helical" evidence="22">
    <location>
        <begin position="312"/>
        <end position="333"/>
    </location>
</feature>
<evidence type="ECO:0000256" key="21">
    <source>
        <dbReference type="RuleBase" id="RU000370"/>
    </source>
</evidence>
<gene>
    <name evidence="24" type="ORF">C7B45_06220</name>
</gene>
<dbReference type="PANTHER" id="PTHR10422:SF35">
    <property type="entry name" value="CYTOCHROME BO(3) UBIQUINOL OXIDASE SUBUNIT 1"/>
    <property type="match status" value="1"/>
</dbReference>
<feature type="transmembrane region" description="Helical" evidence="22">
    <location>
        <begin position="147"/>
        <end position="171"/>
    </location>
</feature>
<evidence type="ECO:0000256" key="13">
    <source>
        <dbReference type="ARBA" id="ARBA00022982"/>
    </source>
</evidence>
<evidence type="ECO:0000256" key="16">
    <source>
        <dbReference type="ARBA" id="ARBA00023008"/>
    </source>
</evidence>
<dbReference type="PROSITE" id="PS00077">
    <property type="entry name" value="COX1_CUB"/>
    <property type="match status" value="1"/>
</dbReference>
<evidence type="ECO:0000259" key="23">
    <source>
        <dbReference type="PROSITE" id="PS50855"/>
    </source>
</evidence>
<dbReference type="GO" id="GO:0046872">
    <property type="term" value="F:metal ion binding"/>
    <property type="evidence" value="ECO:0007669"/>
    <property type="project" value="UniProtKB-KW"/>
</dbReference>
<keyword evidence="10 21" id="KW-0812">Transmembrane</keyword>
<proteinExistence type="inferred from homology"/>
<name>A0A2T2WK96_9FIRM</name>
<keyword evidence="17 22" id="KW-0472">Membrane</keyword>
<feature type="transmembrane region" description="Helical" evidence="22">
    <location>
        <begin position="382"/>
        <end position="406"/>
    </location>
</feature>
<dbReference type="SUPFAM" id="SSF81442">
    <property type="entry name" value="Cytochrome c oxidase subunit I-like"/>
    <property type="match status" value="1"/>
</dbReference>
<evidence type="ECO:0000256" key="9">
    <source>
        <dbReference type="ARBA" id="ARBA00022660"/>
    </source>
</evidence>
<dbReference type="GO" id="GO:0015990">
    <property type="term" value="P:electron transport coupled proton transport"/>
    <property type="evidence" value="ECO:0007669"/>
    <property type="project" value="TreeGrafter"/>
</dbReference>
<protein>
    <recommendedName>
        <fullName evidence="5">Cytochrome c oxidase subunit 1</fullName>
        <ecNumber evidence="4">7.1.1.9</ecNumber>
    </recommendedName>
    <alternativeName>
        <fullName evidence="18">Cytochrome aa3 subunit 1</fullName>
    </alternativeName>
    <alternativeName>
        <fullName evidence="19">Cytochrome c oxidase polypeptide I</fullName>
    </alternativeName>
</protein>
<keyword evidence="16" id="KW-0186">Copper</keyword>
<evidence type="ECO:0000256" key="6">
    <source>
        <dbReference type="ARBA" id="ARBA00022448"/>
    </source>
</evidence>
<keyword evidence="15" id="KW-0408">Iron</keyword>
<evidence type="ECO:0000256" key="11">
    <source>
        <dbReference type="ARBA" id="ARBA00022723"/>
    </source>
</evidence>
<organism evidence="24 25">
    <name type="scientific">Sulfobacillus acidophilus</name>
    <dbReference type="NCBI Taxonomy" id="53633"/>
    <lineage>
        <taxon>Bacteria</taxon>
        <taxon>Bacillati</taxon>
        <taxon>Bacillota</taxon>
        <taxon>Clostridia</taxon>
        <taxon>Eubacteriales</taxon>
        <taxon>Clostridiales Family XVII. Incertae Sedis</taxon>
        <taxon>Sulfobacillus</taxon>
    </lineage>
</organism>
<evidence type="ECO:0000256" key="18">
    <source>
        <dbReference type="ARBA" id="ARBA00031397"/>
    </source>
</evidence>
<evidence type="ECO:0000256" key="3">
    <source>
        <dbReference type="ARBA" id="ARBA00009578"/>
    </source>
</evidence>
<feature type="transmembrane region" description="Helical" evidence="22">
    <location>
        <begin position="594"/>
        <end position="610"/>
    </location>
</feature>
<dbReference type="InterPro" id="IPR023616">
    <property type="entry name" value="Cyt_c_oxase-like_su1_dom"/>
</dbReference>
<feature type="transmembrane region" description="Helical" evidence="22">
    <location>
        <begin position="345"/>
        <end position="370"/>
    </location>
</feature>
<dbReference type="GO" id="GO:0022904">
    <property type="term" value="P:respiratory electron transport chain"/>
    <property type="evidence" value="ECO:0007669"/>
    <property type="project" value="TreeGrafter"/>
</dbReference>
<dbReference type="GO" id="GO:0020037">
    <property type="term" value="F:heme binding"/>
    <property type="evidence" value="ECO:0007669"/>
    <property type="project" value="InterPro"/>
</dbReference>
<comment type="caution">
    <text evidence="24">The sequence shown here is derived from an EMBL/GenBank/DDBJ whole genome shotgun (WGS) entry which is preliminary data.</text>
</comment>
<keyword evidence="7" id="KW-1003">Cell membrane</keyword>
<comment type="subcellular location">
    <subcellularLocation>
        <location evidence="1">Cell membrane</location>
        <topology evidence="1">Multi-pass membrane protein</topology>
    </subcellularLocation>
</comment>
<feature type="transmembrane region" description="Helical" evidence="22">
    <location>
        <begin position="111"/>
        <end position="135"/>
    </location>
</feature>
<evidence type="ECO:0000256" key="4">
    <source>
        <dbReference type="ARBA" id="ARBA00012949"/>
    </source>
</evidence>
<dbReference type="Proteomes" id="UP000241848">
    <property type="component" value="Unassembled WGS sequence"/>
</dbReference>
<evidence type="ECO:0000256" key="17">
    <source>
        <dbReference type="ARBA" id="ARBA00023136"/>
    </source>
</evidence>
<evidence type="ECO:0000256" key="14">
    <source>
        <dbReference type="ARBA" id="ARBA00022989"/>
    </source>
</evidence>
<dbReference type="AlphaFoldDB" id="A0A2T2WK96"/>
<evidence type="ECO:0000256" key="5">
    <source>
        <dbReference type="ARBA" id="ARBA00015947"/>
    </source>
</evidence>
<dbReference type="PRINTS" id="PR01165">
    <property type="entry name" value="CYCOXIDASEI"/>
</dbReference>
<feature type="transmembrane region" description="Helical" evidence="22">
    <location>
        <begin position="418"/>
        <end position="442"/>
    </location>
</feature>
<dbReference type="CDD" id="cd01662">
    <property type="entry name" value="Ubiquinol_Oxidase_I"/>
    <property type="match status" value="1"/>
</dbReference>
<evidence type="ECO:0000256" key="7">
    <source>
        <dbReference type="ARBA" id="ARBA00022475"/>
    </source>
</evidence>
<feature type="transmembrane region" description="Helical" evidence="22">
    <location>
        <begin position="22"/>
        <end position="41"/>
    </location>
</feature>
<evidence type="ECO:0000256" key="22">
    <source>
        <dbReference type="SAM" id="Phobius"/>
    </source>
</evidence>
<evidence type="ECO:0000256" key="10">
    <source>
        <dbReference type="ARBA" id="ARBA00022692"/>
    </source>
</evidence>
<evidence type="ECO:0000256" key="20">
    <source>
        <dbReference type="ARBA" id="ARBA00047816"/>
    </source>
</evidence>
<evidence type="ECO:0000256" key="8">
    <source>
        <dbReference type="ARBA" id="ARBA00022617"/>
    </source>
</evidence>
<comment type="pathway">
    <text evidence="2">Energy metabolism; oxidative phosphorylation.</text>
</comment>
<dbReference type="InterPro" id="IPR000883">
    <property type="entry name" value="Cyt_C_Oxase_1"/>
</dbReference>
<feature type="transmembrane region" description="Helical" evidence="22">
    <location>
        <begin position="457"/>
        <end position="477"/>
    </location>
</feature>
<evidence type="ECO:0000256" key="2">
    <source>
        <dbReference type="ARBA" id="ARBA00004673"/>
    </source>
</evidence>
<reference evidence="24 25" key="1">
    <citation type="journal article" date="2014" name="BMC Genomics">
        <title>Comparison of environmental and isolate Sulfobacillus genomes reveals diverse carbon, sulfur, nitrogen, and hydrogen metabolisms.</title>
        <authorList>
            <person name="Justice N.B."/>
            <person name="Norman A."/>
            <person name="Brown C.T."/>
            <person name="Singh A."/>
            <person name="Thomas B.C."/>
            <person name="Banfield J.F."/>
        </authorList>
    </citation>
    <scope>NUCLEOTIDE SEQUENCE [LARGE SCALE GENOMIC DNA]</scope>
    <source>
        <strain evidence="24">AMDSBA3</strain>
    </source>
</reference>
<keyword evidence="8 21" id="KW-0349">Heme</keyword>
<evidence type="ECO:0000313" key="25">
    <source>
        <dbReference type="Proteomes" id="UP000241848"/>
    </source>
</evidence>
<feature type="transmembrane region" description="Helical" evidence="22">
    <location>
        <begin position="232"/>
        <end position="257"/>
    </location>
</feature>
<evidence type="ECO:0000256" key="15">
    <source>
        <dbReference type="ARBA" id="ARBA00023004"/>
    </source>
</evidence>